<gene>
    <name evidence="3" type="ORF">EHS24_000995</name>
</gene>
<dbReference type="RefSeq" id="XP_028480658.1">
    <property type="nucleotide sequence ID" value="XM_028616801.1"/>
</dbReference>
<dbReference type="Pfam" id="PF07039">
    <property type="entry name" value="SGF29_Tudor"/>
    <property type="match status" value="1"/>
</dbReference>
<dbReference type="PROSITE" id="PS51518">
    <property type="entry name" value="SGF29_C"/>
    <property type="match status" value="1"/>
</dbReference>
<keyword evidence="4" id="KW-1185">Reference proteome</keyword>
<name>A0A427YBE9_9TREE</name>
<dbReference type="PANTHER" id="PTHR21539">
    <property type="entry name" value="SAGA-ASSOCIATED FACTOR 29"/>
    <property type="match status" value="1"/>
</dbReference>
<dbReference type="EMBL" id="RSCE01000001">
    <property type="protein sequence ID" value="RSH88450.1"/>
    <property type="molecule type" value="Genomic_DNA"/>
</dbReference>
<dbReference type="GeneID" id="39585538"/>
<comment type="caution">
    <text evidence="3">The sequence shown here is derived from an EMBL/GenBank/DDBJ whole genome shotgun (WGS) entry which is preliminary data.</text>
</comment>
<sequence length="326" mass="34356">MSRAKVVNGRLSADTEQAMTQAWHQLVDTIRLLPRTDEDQRTVIQEKATLDSALDHISVLIDLRRNGNASTAATGTPRVSPAPGTDGVLTPPSNGGLKRKRRPSGGISASPAPVAIPPAPHTGGSESALSSVASPLASGRSGTPLREAAAAKRRANAPPGDTSDQLPLRAGRKVAARQKQQGVKGREDEGEEWILAKVVKMVGGDKMRYEVQDADDGTRWVTTLKNIILLPDPEAAPHISSHPSNLEDFARGTQVLALYPDTTSFYRATVVSAPIPGTGMGRGVRGGNGRPDPGAKAGQYRLAFVDDGDNVHDVNKTLVVLGGSAW</sequence>
<dbReference type="OrthoDB" id="10265994at2759"/>
<dbReference type="InterPro" id="IPR037802">
    <property type="entry name" value="SGF29"/>
</dbReference>
<feature type="region of interest" description="Disordered" evidence="1">
    <location>
        <begin position="70"/>
        <end position="188"/>
    </location>
</feature>
<dbReference type="STRING" id="105984.A0A427YBE9"/>
<dbReference type="CDD" id="cd20393">
    <property type="entry name" value="Tudor_SGF29_rpt1"/>
    <property type="match status" value="1"/>
</dbReference>
<dbReference type="PANTHER" id="PTHR21539:SF0">
    <property type="entry name" value="SAGA-ASSOCIATED FACTOR 29"/>
    <property type="match status" value="1"/>
</dbReference>
<evidence type="ECO:0000313" key="4">
    <source>
        <dbReference type="Proteomes" id="UP000279236"/>
    </source>
</evidence>
<dbReference type="Proteomes" id="UP000279236">
    <property type="component" value="Unassembled WGS sequence"/>
</dbReference>
<dbReference type="AlphaFoldDB" id="A0A427YBE9"/>
<dbReference type="Gene3D" id="2.30.30.140">
    <property type="match status" value="2"/>
</dbReference>
<dbReference type="GO" id="GO:0000124">
    <property type="term" value="C:SAGA complex"/>
    <property type="evidence" value="ECO:0007669"/>
    <property type="project" value="InterPro"/>
</dbReference>
<protein>
    <recommendedName>
        <fullName evidence="2">SGF29 C-terminal domain-containing protein</fullName>
    </recommendedName>
</protein>
<proteinExistence type="predicted"/>
<dbReference type="InterPro" id="IPR010750">
    <property type="entry name" value="SGF29_tudor-like_dom"/>
</dbReference>
<reference evidence="3 4" key="1">
    <citation type="submission" date="2018-11" db="EMBL/GenBank/DDBJ databases">
        <title>Genome sequence of Apiotrichum porosum DSM 27194.</title>
        <authorList>
            <person name="Aliyu H."/>
            <person name="Gorte O."/>
            <person name="Ochsenreither K."/>
        </authorList>
    </citation>
    <scope>NUCLEOTIDE SEQUENCE [LARGE SCALE GENOMIC DNA]</scope>
    <source>
        <strain evidence="3 4">DSM 27194</strain>
    </source>
</reference>
<evidence type="ECO:0000259" key="2">
    <source>
        <dbReference type="PROSITE" id="PS51518"/>
    </source>
</evidence>
<accession>A0A427YBE9</accession>
<feature type="compositionally biased region" description="Low complexity" evidence="1">
    <location>
        <begin position="123"/>
        <end position="139"/>
    </location>
</feature>
<evidence type="ECO:0000313" key="3">
    <source>
        <dbReference type="EMBL" id="RSH88450.1"/>
    </source>
</evidence>
<evidence type="ECO:0000256" key="1">
    <source>
        <dbReference type="SAM" id="MobiDB-lite"/>
    </source>
</evidence>
<organism evidence="3 4">
    <name type="scientific">Apiotrichum porosum</name>
    <dbReference type="NCBI Taxonomy" id="105984"/>
    <lineage>
        <taxon>Eukaryota</taxon>
        <taxon>Fungi</taxon>
        <taxon>Dikarya</taxon>
        <taxon>Basidiomycota</taxon>
        <taxon>Agaricomycotina</taxon>
        <taxon>Tremellomycetes</taxon>
        <taxon>Trichosporonales</taxon>
        <taxon>Trichosporonaceae</taxon>
        <taxon>Apiotrichum</taxon>
    </lineage>
</organism>
<feature type="domain" description="SGF29 C-terminal" evidence="2">
    <location>
        <begin position="164"/>
        <end position="326"/>
    </location>
</feature>
<dbReference type="InterPro" id="IPR047288">
    <property type="entry name" value="Tudor_SGF29_rpt1"/>
</dbReference>